<reference evidence="1" key="1">
    <citation type="submission" date="2020-05" db="EMBL/GenBank/DDBJ databases">
        <title>Large-scale comparative analyses of tick genomes elucidate their genetic diversity and vector capacities.</title>
        <authorList>
            <person name="Jia N."/>
            <person name="Wang J."/>
            <person name="Shi W."/>
            <person name="Du L."/>
            <person name="Sun Y."/>
            <person name="Zhan W."/>
            <person name="Jiang J."/>
            <person name="Wang Q."/>
            <person name="Zhang B."/>
            <person name="Ji P."/>
            <person name="Sakyi L.B."/>
            <person name="Cui X."/>
            <person name="Yuan T."/>
            <person name="Jiang B."/>
            <person name="Yang W."/>
            <person name="Lam T.T.-Y."/>
            <person name="Chang Q."/>
            <person name="Ding S."/>
            <person name="Wang X."/>
            <person name="Zhu J."/>
            <person name="Ruan X."/>
            <person name="Zhao L."/>
            <person name="Wei J."/>
            <person name="Que T."/>
            <person name="Du C."/>
            <person name="Cheng J."/>
            <person name="Dai P."/>
            <person name="Han X."/>
            <person name="Huang E."/>
            <person name="Gao Y."/>
            <person name="Liu J."/>
            <person name="Shao H."/>
            <person name="Ye R."/>
            <person name="Li L."/>
            <person name="Wei W."/>
            <person name="Wang X."/>
            <person name="Wang C."/>
            <person name="Yang T."/>
            <person name="Huo Q."/>
            <person name="Li W."/>
            <person name="Guo W."/>
            <person name="Chen H."/>
            <person name="Zhou L."/>
            <person name="Ni X."/>
            <person name="Tian J."/>
            <person name="Zhou Y."/>
            <person name="Sheng Y."/>
            <person name="Liu T."/>
            <person name="Pan Y."/>
            <person name="Xia L."/>
            <person name="Li J."/>
            <person name="Zhao F."/>
            <person name="Cao W."/>
        </authorList>
    </citation>
    <scope>NUCLEOTIDE SEQUENCE</scope>
    <source>
        <strain evidence="1">Hyas-2018</strain>
    </source>
</reference>
<protein>
    <submittedName>
        <fullName evidence="1">Uncharacterized protein</fullName>
    </submittedName>
</protein>
<dbReference type="EMBL" id="CM023484">
    <property type="protein sequence ID" value="KAH6934661.1"/>
    <property type="molecule type" value="Genomic_DNA"/>
</dbReference>
<evidence type="ECO:0000313" key="1">
    <source>
        <dbReference type="EMBL" id="KAH6934661.1"/>
    </source>
</evidence>
<comment type="caution">
    <text evidence="1">The sequence shown here is derived from an EMBL/GenBank/DDBJ whole genome shotgun (WGS) entry which is preliminary data.</text>
</comment>
<organism evidence="1 2">
    <name type="scientific">Hyalomma asiaticum</name>
    <name type="common">Tick</name>
    <dbReference type="NCBI Taxonomy" id="266040"/>
    <lineage>
        <taxon>Eukaryota</taxon>
        <taxon>Metazoa</taxon>
        <taxon>Ecdysozoa</taxon>
        <taxon>Arthropoda</taxon>
        <taxon>Chelicerata</taxon>
        <taxon>Arachnida</taxon>
        <taxon>Acari</taxon>
        <taxon>Parasitiformes</taxon>
        <taxon>Ixodida</taxon>
        <taxon>Ixodoidea</taxon>
        <taxon>Ixodidae</taxon>
        <taxon>Hyalomminae</taxon>
        <taxon>Hyalomma</taxon>
    </lineage>
</organism>
<proteinExistence type="predicted"/>
<accession>A0ACB7SKU2</accession>
<keyword evidence="2" id="KW-1185">Reference proteome</keyword>
<evidence type="ECO:0000313" key="2">
    <source>
        <dbReference type="Proteomes" id="UP000821845"/>
    </source>
</evidence>
<name>A0ACB7SKU2_HYAAI</name>
<gene>
    <name evidence="1" type="ORF">HPB50_026722</name>
</gene>
<dbReference type="Proteomes" id="UP000821845">
    <property type="component" value="Chromosome 4"/>
</dbReference>
<sequence length="330" mass="36730">MRLELVLLCVLLRFTAQGVQEERNGTDVSGGEEGSAPTAAEKADDEVDYLQLLKSTLAGGIANMPVALRRKLLAADITPECSAGLLRTVRALQKLEPWALRLVDASGKLPTGLLQGSRVHLGAFDECLETKVLDSYGNVITRGQYCNLLVYIENSTAAEEMIDSFSSVLHPRLKYFKNYFSIEELPVMRMAMCFVEECSQRDLQALVEVVKPRMVRLEVSNCVTDHVEPWSNAQIGIMMFLCVLLVIISAATLTNHLMKLKPKLIEKHGVVNELTKGFSATSNTRALMRVADKSNDAEYSLQFLHGMRFFCVVHIVLLHCAQTMSDTWCE</sequence>